<dbReference type="Proteomes" id="UP000637628">
    <property type="component" value="Unassembled WGS sequence"/>
</dbReference>
<accession>A0ABQ3ZAY5</accession>
<keyword evidence="3" id="KW-1185">Reference proteome</keyword>
<dbReference type="PANTHER" id="PTHR35205">
    <property type="entry name" value="NB-ARC AND TPR DOMAIN PROTEIN"/>
    <property type="match status" value="1"/>
</dbReference>
<comment type="caution">
    <text evidence="2">The sequence shown here is derived from an EMBL/GenBank/DDBJ whole genome shotgun (WGS) entry which is preliminary data.</text>
</comment>
<dbReference type="Gene3D" id="3.40.50.10140">
    <property type="entry name" value="Toll/interleukin-1 receptor homology (TIR) domain"/>
    <property type="match status" value="1"/>
</dbReference>
<dbReference type="EMBL" id="BOML01000071">
    <property type="protein sequence ID" value="GIE07000.1"/>
    <property type="molecule type" value="Genomic_DNA"/>
</dbReference>
<gene>
    <name evidence="2" type="ORF">Adu01nite_83500</name>
</gene>
<dbReference type="SUPFAM" id="SSF52200">
    <property type="entry name" value="Toll/Interleukin receptor TIR domain"/>
    <property type="match status" value="1"/>
</dbReference>
<dbReference type="Pfam" id="PF13676">
    <property type="entry name" value="TIR_2"/>
    <property type="match status" value="1"/>
</dbReference>
<dbReference type="InterPro" id="IPR000157">
    <property type="entry name" value="TIR_dom"/>
</dbReference>
<dbReference type="PANTHER" id="PTHR35205:SF1">
    <property type="entry name" value="ZU5 DOMAIN-CONTAINING PROTEIN"/>
    <property type="match status" value="1"/>
</dbReference>
<dbReference type="InterPro" id="IPR035897">
    <property type="entry name" value="Toll_tir_struct_dom_sf"/>
</dbReference>
<protein>
    <recommendedName>
        <fullName evidence="1">TIR domain-containing protein</fullName>
    </recommendedName>
</protein>
<feature type="domain" description="TIR" evidence="1">
    <location>
        <begin position="115"/>
        <end position="241"/>
    </location>
</feature>
<proteinExistence type="predicted"/>
<evidence type="ECO:0000259" key="1">
    <source>
        <dbReference type="Pfam" id="PF13676"/>
    </source>
</evidence>
<evidence type="ECO:0000313" key="2">
    <source>
        <dbReference type="EMBL" id="GIE07000.1"/>
    </source>
</evidence>
<dbReference type="InterPro" id="IPR027417">
    <property type="entry name" value="P-loop_NTPase"/>
</dbReference>
<dbReference type="SUPFAM" id="SSF52540">
    <property type="entry name" value="P-loop containing nucleoside triphosphate hydrolases"/>
    <property type="match status" value="1"/>
</dbReference>
<name>A0ABQ3ZAY5_9ACTN</name>
<reference evidence="2 3" key="1">
    <citation type="submission" date="2021-01" db="EMBL/GenBank/DDBJ databases">
        <title>Whole genome shotgun sequence of Actinoplanes durhamensis NBRC 14914.</title>
        <authorList>
            <person name="Komaki H."/>
            <person name="Tamura T."/>
        </authorList>
    </citation>
    <scope>NUCLEOTIDE SEQUENCE [LARGE SCALE GENOMIC DNA]</scope>
    <source>
        <strain evidence="2 3">NBRC 14914</strain>
    </source>
</reference>
<sequence length="250" mass="27361">MFDNAEDREDAVGFLPDGPGHVIITSRNPNWTGVADSSLVDVFDRLDSVSLLQKHMPTLTDAEADEVALALGDLPLALGQAADLLAETGMSPGSFIDLLDQHAAELFSERAPVGYAAPLAAMVRVTADWLRAAGIEVWLDRTHLVAGDRWADVIRKSIVDGDFFIACFSEAHAQRTQTYMNEELVFAVDQLRRRGRDRRWFIPVKLDHAAIPGHSIGAGETFSDIHFVDLSGDWALGMGQLVRAITRPEA</sequence>
<evidence type="ECO:0000313" key="3">
    <source>
        <dbReference type="Proteomes" id="UP000637628"/>
    </source>
</evidence>
<organism evidence="2 3">
    <name type="scientific">Paractinoplanes durhamensis</name>
    <dbReference type="NCBI Taxonomy" id="113563"/>
    <lineage>
        <taxon>Bacteria</taxon>
        <taxon>Bacillati</taxon>
        <taxon>Actinomycetota</taxon>
        <taxon>Actinomycetes</taxon>
        <taxon>Micromonosporales</taxon>
        <taxon>Micromonosporaceae</taxon>
        <taxon>Paractinoplanes</taxon>
    </lineage>
</organism>
<dbReference type="RefSeq" id="WP_203734854.1">
    <property type="nucleotide sequence ID" value="NZ_BAAATX010000028.1"/>
</dbReference>